<evidence type="ECO:0000256" key="1">
    <source>
        <dbReference type="SAM" id="MobiDB-lite"/>
    </source>
</evidence>
<name>A0AAN9S427_PSOTE</name>
<feature type="compositionally biased region" description="Basic and acidic residues" evidence="1">
    <location>
        <begin position="131"/>
        <end position="156"/>
    </location>
</feature>
<proteinExistence type="predicted"/>
<dbReference type="Proteomes" id="UP001386955">
    <property type="component" value="Unassembled WGS sequence"/>
</dbReference>
<reference evidence="2 3" key="1">
    <citation type="submission" date="2024-01" db="EMBL/GenBank/DDBJ databases">
        <title>The genomes of 5 underutilized Papilionoideae crops provide insights into root nodulation and disease resistanc.</title>
        <authorList>
            <person name="Jiang F."/>
        </authorList>
    </citation>
    <scope>NUCLEOTIDE SEQUENCE [LARGE SCALE GENOMIC DNA]</scope>
    <source>
        <strain evidence="2">DUOXIRENSHENG_FW03</strain>
        <tissue evidence="2">Leaves</tissue>
    </source>
</reference>
<feature type="region of interest" description="Disordered" evidence="1">
    <location>
        <begin position="131"/>
        <end position="162"/>
    </location>
</feature>
<dbReference type="AlphaFoldDB" id="A0AAN9S427"/>
<comment type="caution">
    <text evidence="2">The sequence shown here is derived from an EMBL/GenBank/DDBJ whole genome shotgun (WGS) entry which is preliminary data.</text>
</comment>
<organism evidence="2 3">
    <name type="scientific">Psophocarpus tetragonolobus</name>
    <name type="common">Winged bean</name>
    <name type="synonym">Dolichos tetragonolobus</name>
    <dbReference type="NCBI Taxonomy" id="3891"/>
    <lineage>
        <taxon>Eukaryota</taxon>
        <taxon>Viridiplantae</taxon>
        <taxon>Streptophyta</taxon>
        <taxon>Embryophyta</taxon>
        <taxon>Tracheophyta</taxon>
        <taxon>Spermatophyta</taxon>
        <taxon>Magnoliopsida</taxon>
        <taxon>eudicotyledons</taxon>
        <taxon>Gunneridae</taxon>
        <taxon>Pentapetalae</taxon>
        <taxon>rosids</taxon>
        <taxon>fabids</taxon>
        <taxon>Fabales</taxon>
        <taxon>Fabaceae</taxon>
        <taxon>Papilionoideae</taxon>
        <taxon>50 kb inversion clade</taxon>
        <taxon>NPAAA clade</taxon>
        <taxon>indigoferoid/millettioid clade</taxon>
        <taxon>Phaseoleae</taxon>
        <taxon>Psophocarpus</taxon>
    </lineage>
</organism>
<dbReference type="EMBL" id="JAYMYS010000006">
    <property type="protein sequence ID" value="KAK7388847.1"/>
    <property type="molecule type" value="Genomic_DNA"/>
</dbReference>
<sequence>MNNSPLVNYLRQCSTVESTAELLESGIVGTCCTISQFGFDLLIFPIFCLLLRTVQFDMKHYPGRWYYLHSSPPLPTFLSCCFPLVIGTPLIKCLEDVVVDTFLATMLGEVNGVQKFFFVSNRHHGVNYIKGEEKSPDKMDELAEAKREGEQERKYSDAVSPQ</sequence>
<keyword evidence="3" id="KW-1185">Reference proteome</keyword>
<evidence type="ECO:0000313" key="2">
    <source>
        <dbReference type="EMBL" id="KAK7388847.1"/>
    </source>
</evidence>
<accession>A0AAN9S427</accession>
<gene>
    <name evidence="2" type="ORF">VNO78_23674</name>
</gene>
<protein>
    <submittedName>
        <fullName evidence="2">Uncharacterized protein</fullName>
    </submittedName>
</protein>
<evidence type="ECO:0000313" key="3">
    <source>
        <dbReference type="Proteomes" id="UP001386955"/>
    </source>
</evidence>